<dbReference type="GO" id="GO:0004364">
    <property type="term" value="F:glutathione transferase activity"/>
    <property type="evidence" value="ECO:0007669"/>
    <property type="project" value="InterPro"/>
</dbReference>
<feature type="chain" id="PRO_5023918790" description="GST C-terminal domain-containing protein" evidence="1">
    <location>
        <begin position="22"/>
        <end position="78"/>
    </location>
</feature>
<keyword evidence="1" id="KW-0732">Signal</keyword>
<proteinExistence type="predicted"/>
<gene>
    <name evidence="2" type="ORF">NYM_LOCUS20900</name>
</gene>
<name>A0A5K1EKA1_9MAGN</name>
<evidence type="ECO:0000313" key="2">
    <source>
        <dbReference type="EMBL" id="VVW51206.1"/>
    </source>
</evidence>
<dbReference type="CDD" id="cd03185">
    <property type="entry name" value="GST_C_Tau"/>
    <property type="match status" value="1"/>
</dbReference>
<protein>
    <recommendedName>
        <fullName evidence="3">GST C-terminal domain-containing protein</fullName>
    </recommendedName>
</protein>
<dbReference type="InterPro" id="IPR045074">
    <property type="entry name" value="GST_C_Tau"/>
</dbReference>
<accession>A0A5K1EKA1</accession>
<reference evidence="2" key="1">
    <citation type="submission" date="2019-09" db="EMBL/GenBank/DDBJ databases">
        <authorList>
            <person name="Zhang L."/>
        </authorList>
    </citation>
    <scope>NUCLEOTIDE SEQUENCE</scope>
</reference>
<organism evidence="2">
    <name type="scientific">Nymphaea colorata</name>
    <name type="common">pocket water lily</name>
    <dbReference type="NCBI Taxonomy" id="210225"/>
    <lineage>
        <taxon>Eukaryota</taxon>
        <taxon>Viridiplantae</taxon>
        <taxon>Streptophyta</taxon>
        <taxon>Embryophyta</taxon>
        <taxon>Tracheophyta</taxon>
        <taxon>Spermatophyta</taxon>
        <taxon>Magnoliopsida</taxon>
        <taxon>Nymphaeales</taxon>
        <taxon>Nymphaeaceae</taxon>
        <taxon>Nymphaea</taxon>
    </lineage>
</organism>
<dbReference type="Gramene" id="NC6G0024740.1">
    <property type="protein sequence ID" value="NC6G0024740.1:cds"/>
    <property type="gene ID" value="NC6G0024740"/>
</dbReference>
<dbReference type="GO" id="GO:0006749">
    <property type="term" value="P:glutathione metabolic process"/>
    <property type="evidence" value="ECO:0007669"/>
    <property type="project" value="InterPro"/>
</dbReference>
<evidence type="ECO:0000256" key="1">
    <source>
        <dbReference type="SAM" id="SignalP"/>
    </source>
</evidence>
<dbReference type="EMBL" id="LR721784">
    <property type="protein sequence ID" value="VVW51206.1"/>
    <property type="molecule type" value="Genomic_DNA"/>
</dbReference>
<sequence length="78" mass="8675">MATIQHIVLGSLLGWLRVLERLAEVKLLHPSKTPKLVAWAQSFCKDEAVKEVMPETDKLAEFAKVIHARMRAASAASH</sequence>
<dbReference type="Gene3D" id="1.20.1050.10">
    <property type="match status" value="1"/>
</dbReference>
<dbReference type="SUPFAM" id="SSF47616">
    <property type="entry name" value="GST C-terminal domain-like"/>
    <property type="match status" value="1"/>
</dbReference>
<evidence type="ECO:0008006" key="3">
    <source>
        <dbReference type="Google" id="ProtNLM"/>
    </source>
</evidence>
<dbReference type="InterPro" id="IPR036282">
    <property type="entry name" value="Glutathione-S-Trfase_C_sf"/>
</dbReference>
<feature type="signal peptide" evidence="1">
    <location>
        <begin position="1"/>
        <end position="21"/>
    </location>
</feature>
<dbReference type="AlphaFoldDB" id="A0A5K1EKA1"/>